<dbReference type="AlphaFoldDB" id="A0A8J8C7W9"/>
<proteinExistence type="predicted"/>
<dbReference type="Proteomes" id="UP000783863">
    <property type="component" value="Unassembled WGS sequence"/>
</dbReference>
<keyword evidence="3" id="KW-1185">Reference proteome</keyword>
<evidence type="ECO:0000313" key="2">
    <source>
        <dbReference type="EMBL" id="MBX0303791.1"/>
    </source>
</evidence>
<reference evidence="2" key="1">
    <citation type="submission" date="2021-06" db="EMBL/GenBank/DDBJ databases">
        <title>Halomicroarcula sp. F24A a new haloarchaeum isolated from saline soil.</title>
        <authorList>
            <person name="Duran-Viseras A."/>
            <person name="Sanchez-Porro C."/>
            <person name="Ventosa A."/>
        </authorList>
    </citation>
    <scope>NUCLEOTIDE SEQUENCE</scope>
    <source>
        <strain evidence="2">F24A</strain>
    </source>
</reference>
<sequence>MRRKIRTRRGVLALTGGTLVGLAGCSGGTSDDSDDSGADDSDNGNSSDDDILESLTETWDVPRSGYYQYSIKPDNEVTFEWSVQNELDSWADFDVFLFSQSEFEIYVDMIEGDSKQPESISGGTAEGIEQSASRTVTLNSGNYRLVVDNSDYGDAGDSGQEGRVTMTMEVREA</sequence>
<gene>
    <name evidence="2" type="ORF">EGD98_08920</name>
</gene>
<feature type="region of interest" description="Disordered" evidence="1">
    <location>
        <begin position="23"/>
        <end position="50"/>
    </location>
</feature>
<organism evidence="2 3">
    <name type="scientific">Haloarcula salinisoli</name>
    <dbReference type="NCBI Taxonomy" id="2487746"/>
    <lineage>
        <taxon>Archaea</taxon>
        <taxon>Methanobacteriati</taxon>
        <taxon>Methanobacteriota</taxon>
        <taxon>Stenosarchaea group</taxon>
        <taxon>Halobacteria</taxon>
        <taxon>Halobacteriales</taxon>
        <taxon>Haloarculaceae</taxon>
        <taxon>Haloarcula</taxon>
    </lineage>
</organism>
<dbReference type="RefSeq" id="WP_220587981.1">
    <property type="nucleotide sequence ID" value="NZ_RKLQ01000001.1"/>
</dbReference>
<dbReference type="PROSITE" id="PS51257">
    <property type="entry name" value="PROKAR_LIPOPROTEIN"/>
    <property type="match status" value="1"/>
</dbReference>
<name>A0A8J8C7W9_9EURY</name>
<evidence type="ECO:0000256" key="1">
    <source>
        <dbReference type="SAM" id="MobiDB-lite"/>
    </source>
</evidence>
<feature type="region of interest" description="Disordered" evidence="1">
    <location>
        <begin position="151"/>
        <end position="173"/>
    </location>
</feature>
<dbReference type="EMBL" id="RKLQ01000001">
    <property type="protein sequence ID" value="MBX0303791.1"/>
    <property type="molecule type" value="Genomic_DNA"/>
</dbReference>
<accession>A0A8J8C7W9</accession>
<comment type="caution">
    <text evidence="2">The sequence shown here is derived from an EMBL/GenBank/DDBJ whole genome shotgun (WGS) entry which is preliminary data.</text>
</comment>
<evidence type="ECO:0000313" key="3">
    <source>
        <dbReference type="Proteomes" id="UP000783863"/>
    </source>
</evidence>
<feature type="compositionally biased region" description="Acidic residues" evidence="1">
    <location>
        <begin position="31"/>
        <end position="50"/>
    </location>
</feature>
<protein>
    <submittedName>
        <fullName evidence="2">Uncharacterized protein</fullName>
    </submittedName>
</protein>